<feature type="region of interest" description="Disordered" evidence="1">
    <location>
        <begin position="568"/>
        <end position="792"/>
    </location>
</feature>
<feature type="compositionally biased region" description="Low complexity" evidence="1">
    <location>
        <begin position="601"/>
        <end position="620"/>
    </location>
</feature>
<evidence type="ECO:0000313" key="2">
    <source>
        <dbReference type="EMBL" id="PCH43414.1"/>
    </source>
</evidence>
<dbReference type="OrthoDB" id="2922289at2759"/>
<keyword evidence="3" id="KW-1185">Reference proteome</keyword>
<dbReference type="STRING" id="742152.A0A2H3K2Z5"/>
<feature type="region of interest" description="Disordered" evidence="1">
    <location>
        <begin position="844"/>
        <end position="871"/>
    </location>
</feature>
<protein>
    <submittedName>
        <fullName evidence="2">Uncharacterized protein</fullName>
    </submittedName>
</protein>
<feature type="compositionally biased region" description="Basic residues" evidence="1">
    <location>
        <begin position="642"/>
        <end position="655"/>
    </location>
</feature>
<dbReference type="AlphaFoldDB" id="A0A2H3K2Z5"/>
<sequence length="900" mass="100051">MPPAKIKSTKPVISNSRELVPVGPREVFAKNPSRLRDANGNKPLTARALVLRNGKYGAWGTGELVLVGKMSGREKLDLLAEDLIEQSKKALGTPFRLEQCIKIADSQLASNLDEINNLQDPDLFATKIRAEVLACTPPVSSKNAPDPFKNPSQVASIVAARVHNAYMMASAWKLITDTFQDLAEAGVQDNTIRAQLKKDASLRSRFLVLYDIVNIVAQAAQTKFALLATTTPHYSQYFKRSQTDDLDDEEYVFDWAGLKSVHKSFIDSIIVELCLPRSEIPRQILYQILHEAIAETPRDAKRFPQALWDAVGDLSVIVQLQEYLENPLLGPDGKIWKEEPRTMPEDYENWVDAQIFSEKASKMYGNFKNIIYPLDKTKSQTVLDNMWKYINLNCQAVSGQDIDNLWQVADVKNRTPQWHAYYMPNASKGLDDDDDDDDFPRLFPAKSANRSDTRVKNGKPLAITSSLADDSDSSMPPLQSVSDSSEDEMEDDWGSSDEDDSDDSEAENGYDTDEEDALRDMLREAMDTMMATPEFFDTKSDNADLDNLAEERKGNPFIKLLGSLRGRMFSSSPTLKTTRRTEPRKPYTAKPGTAPASPRQAPTVKAAAKPTPSPAPTTEASKSHKVTVEAVEDDDDIPTAATKKKKKKPKKKKKSSATTEAASATPDSQQPPSTPVTPAAPVAPAASPASPSPQKTAAPKSSTPKRSSSISSSTTSTALPHMSTTSLPLQQTAQSAHKYMQTEGLTNTKTKVKTRADHANLVPIPEKKGLFSRFSKKQQEKEEEEPSRKGSKFSYFSKLTKKTATYMHQLLGTPEDDKKGIAPMKWEHFLKVMREMGFTYDPSTAGSSVRFDPPDPRDMPITFHKPHPDSTLQPIRLKEISKRLKRHYGWSEEDFFKAAQ</sequence>
<dbReference type="Proteomes" id="UP000218811">
    <property type="component" value="Unassembled WGS sequence"/>
</dbReference>
<dbReference type="GO" id="GO:0003729">
    <property type="term" value="F:mRNA binding"/>
    <property type="evidence" value="ECO:0007669"/>
    <property type="project" value="InterPro"/>
</dbReference>
<feature type="compositionally biased region" description="Polar residues" evidence="1">
    <location>
        <begin position="722"/>
        <end position="735"/>
    </location>
</feature>
<feature type="compositionally biased region" description="Acidic residues" evidence="1">
    <location>
        <begin position="484"/>
        <end position="516"/>
    </location>
</feature>
<reference evidence="2 3" key="1">
    <citation type="journal article" date="2012" name="Science">
        <title>The Paleozoic origin of enzymatic lignin decomposition reconstructed from 31 fungal genomes.</title>
        <authorList>
            <person name="Floudas D."/>
            <person name="Binder M."/>
            <person name="Riley R."/>
            <person name="Barry K."/>
            <person name="Blanchette R.A."/>
            <person name="Henrissat B."/>
            <person name="Martinez A.T."/>
            <person name="Otillar R."/>
            <person name="Spatafora J.W."/>
            <person name="Yadav J.S."/>
            <person name="Aerts A."/>
            <person name="Benoit I."/>
            <person name="Boyd A."/>
            <person name="Carlson A."/>
            <person name="Copeland A."/>
            <person name="Coutinho P.M."/>
            <person name="de Vries R.P."/>
            <person name="Ferreira P."/>
            <person name="Findley K."/>
            <person name="Foster B."/>
            <person name="Gaskell J."/>
            <person name="Glotzer D."/>
            <person name="Gorecki P."/>
            <person name="Heitman J."/>
            <person name="Hesse C."/>
            <person name="Hori C."/>
            <person name="Igarashi K."/>
            <person name="Jurgens J.A."/>
            <person name="Kallen N."/>
            <person name="Kersten P."/>
            <person name="Kohler A."/>
            <person name="Kuees U."/>
            <person name="Kumar T.K.A."/>
            <person name="Kuo A."/>
            <person name="LaButti K."/>
            <person name="Larrondo L.F."/>
            <person name="Lindquist E."/>
            <person name="Ling A."/>
            <person name="Lombard V."/>
            <person name="Lucas S."/>
            <person name="Lundell T."/>
            <person name="Martin R."/>
            <person name="McLaughlin D.J."/>
            <person name="Morgenstern I."/>
            <person name="Morin E."/>
            <person name="Murat C."/>
            <person name="Nagy L.G."/>
            <person name="Nolan M."/>
            <person name="Ohm R.A."/>
            <person name="Patyshakuliyeva A."/>
            <person name="Rokas A."/>
            <person name="Ruiz-Duenas F.J."/>
            <person name="Sabat G."/>
            <person name="Salamov A."/>
            <person name="Samejima M."/>
            <person name="Schmutz J."/>
            <person name="Slot J.C."/>
            <person name="St John F."/>
            <person name="Stenlid J."/>
            <person name="Sun H."/>
            <person name="Sun S."/>
            <person name="Syed K."/>
            <person name="Tsang A."/>
            <person name="Wiebenga A."/>
            <person name="Young D."/>
            <person name="Pisabarro A."/>
            <person name="Eastwood D.C."/>
            <person name="Martin F."/>
            <person name="Cullen D."/>
            <person name="Grigoriev I.V."/>
            <person name="Hibbett D.S."/>
        </authorList>
    </citation>
    <scope>NUCLEOTIDE SEQUENCE [LARGE SCALE GENOMIC DNA]</scope>
    <source>
        <strain evidence="2 3">MD-104</strain>
    </source>
</reference>
<gene>
    <name evidence="2" type="ORF">WOLCODRAFT_138330</name>
</gene>
<evidence type="ECO:0000313" key="3">
    <source>
        <dbReference type="Proteomes" id="UP000218811"/>
    </source>
</evidence>
<organism evidence="2 3">
    <name type="scientific">Wolfiporia cocos (strain MD-104)</name>
    <name type="common">Brown rot fungus</name>
    <dbReference type="NCBI Taxonomy" id="742152"/>
    <lineage>
        <taxon>Eukaryota</taxon>
        <taxon>Fungi</taxon>
        <taxon>Dikarya</taxon>
        <taxon>Basidiomycota</taxon>
        <taxon>Agaricomycotina</taxon>
        <taxon>Agaricomycetes</taxon>
        <taxon>Polyporales</taxon>
        <taxon>Phaeolaceae</taxon>
        <taxon>Wolfiporia</taxon>
    </lineage>
</organism>
<feature type="compositionally biased region" description="Polar residues" evidence="1">
    <location>
        <begin position="463"/>
        <end position="479"/>
    </location>
</feature>
<accession>A0A2H3K2Z5</accession>
<dbReference type="OMA" id="WVDAQIF"/>
<feature type="compositionally biased region" description="Low complexity" evidence="1">
    <location>
        <begin position="656"/>
        <end position="717"/>
    </location>
</feature>
<feature type="region of interest" description="Disordered" evidence="1">
    <location>
        <begin position="427"/>
        <end position="516"/>
    </location>
</feature>
<evidence type="ECO:0000256" key="1">
    <source>
        <dbReference type="SAM" id="MobiDB-lite"/>
    </source>
</evidence>
<dbReference type="InterPro" id="IPR012933">
    <property type="entry name" value="HicA_mRNA_interferase"/>
</dbReference>
<dbReference type="EMBL" id="KB468146">
    <property type="protein sequence ID" value="PCH43414.1"/>
    <property type="molecule type" value="Genomic_DNA"/>
</dbReference>
<name>A0A2H3K2Z5_WOLCO</name>
<proteinExistence type="predicted"/>
<dbReference type="Pfam" id="PF07927">
    <property type="entry name" value="HicA_toxin"/>
    <property type="match status" value="1"/>
</dbReference>